<dbReference type="EMBL" id="VIEB01000155">
    <property type="protein sequence ID" value="TQE03433.1"/>
    <property type="molecule type" value="Genomic_DNA"/>
</dbReference>
<reference evidence="1 2" key="1">
    <citation type="journal article" date="2019" name="G3 (Bethesda)">
        <title>Sequencing of a Wild Apple (Malus baccata) Genome Unravels the Differences Between Cultivated and Wild Apple Species Regarding Disease Resistance and Cold Tolerance.</title>
        <authorList>
            <person name="Chen X."/>
        </authorList>
    </citation>
    <scope>NUCLEOTIDE SEQUENCE [LARGE SCALE GENOMIC DNA]</scope>
    <source>
        <strain evidence="2">cv. Shandingzi</strain>
        <tissue evidence="1">Leaves</tissue>
    </source>
</reference>
<evidence type="ECO:0000313" key="1">
    <source>
        <dbReference type="EMBL" id="TQE03433.1"/>
    </source>
</evidence>
<name>A0A540MYW6_MALBA</name>
<protein>
    <submittedName>
        <fullName evidence="1">Uncharacterized protein</fullName>
    </submittedName>
</protein>
<dbReference type="Proteomes" id="UP000315295">
    <property type="component" value="Unassembled WGS sequence"/>
</dbReference>
<gene>
    <name evidence="1" type="ORF">C1H46_010998</name>
</gene>
<comment type="caution">
    <text evidence="1">The sequence shown here is derived from an EMBL/GenBank/DDBJ whole genome shotgun (WGS) entry which is preliminary data.</text>
</comment>
<dbReference type="AlphaFoldDB" id="A0A540MYW6"/>
<evidence type="ECO:0000313" key="2">
    <source>
        <dbReference type="Proteomes" id="UP000315295"/>
    </source>
</evidence>
<sequence>MHTYQALESNRTPPPFKPVFALPLAAQKIKFSTFDVSSISSPSKIILRNHRDH</sequence>
<proteinExistence type="predicted"/>
<keyword evidence="2" id="KW-1185">Reference proteome</keyword>
<accession>A0A540MYW6</accession>
<organism evidence="1 2">
    <name type="scientific">Malus baccata</name>
    <name type="common">Siberian crab apple</name>
    <name type="synonym">Pyrus baccata</name>
    <dbReference type="NCBI Taxonomy" id="106549"/>
    <lineage>
        <taxon>Eukaryota</taxon>
        <taxon>Viridiplantae</taxon>
        <taxon>Streptophyta</taxon>
        <taxon>Embryophyta</taxon>
        <taxon>Tracheophyta</taxon>
        <taxon>Spermatophyta</taxon>
        <taxon>Magnoliopsida</taxon>
        <taxon>eudicotyledons</taxon>
        <taxon>Gunneridae</taxon>
        <taxon>Pentapetalae</taxon>
        <taxon>rosids</taxon>
        <taxon>fabids</taxon>
        <taxon>Rosales</taxon>
        <taxon>Rosaceae</taxon>
        <taxon>Amygdaloideae</taxon>
        <taxon>Maleae</taxon>
        <taxon>Malus</taxon>
    </lineage>
</organism>